<feature type="chain" id="PRO_5043866182" evidence="2">
    <location>
        <begin position="19"/>
        <end position="108"/>
    </location>
</feature>
<keyword evidence="4" id="KW-1185">Reference proteome</keyword>
<comment type="caution">
    <text evidence="3">The sequence shown here is derived from an EMBL/GenBank/DDBJ whole genome shotgun (WGS) entry which is preliminary data.</text>
</comment>
<name>A0AAV8W380_9CUCU</name>
<accession>A0AAV8W380</accession>
<evidence type="ECO:0000313" key="4">
    <source>
        <dbReference type="Proteomes" id="UP001159042"/>
    </source>
</evidence>
<evidence type="ECO:0000256" key="2">
    <source>
        <dbReference type="SAM" id="SignalP"/>
    </source>
</evidence>
<organism evidence="3 4">
    <name type="scientific">Exocentrus adspersus</name>
    <dbReference type="NCBI Taxonomy" id="1586481"/>
    <lineage>
        <taxon>Eukaryota</taxon>
        <taxon>Metazoa</taxon>
        <taxon>Ecdysozoa</taxon>
        <taxon>Arthropoda</taxon>
        <taxon>Hexapoda</taxon>
        <taxon>Insecta</taxon>
        <taxon>Pterygota</taxon>
        <taxon>Neoptera</taxon>
        <taxon>Endopterygota</taxon>
        <taxon>Coleoptera</taxon>
        <taxon>Polyphaga</taxon>
        <taxon>Cucujiformia</taxon>
        <taxon>Chrysomeloidea</taxon>
        <taxon>Cerambycidae</taxon>
        <taxon>Lamiinae</taxon>
        <taxon>Acanthocinini</taxon>
        <taxon>Exocentrus</taxon>
    </lineage>
</organism>
<feature type="region of interest" description="Disordered" evidence="1">
    <location>
        <begin position="82"/>
        <end position="108"/>
    </location>
</feature>
<keyword evidence="2" id="KW-0732">Signal</keyword>
<gene>
    <name evidence="3" type="ORF">NQ315_013598</name>
</gene>
<dbReference type="Proteomes" id="UP001159042">
    <property type="component" value="Unassembled WGS sequence"/>
</dbReference>
<reference evidence="3 4" key="1">
    <citation type="journal article" date="2023" name="Insect Mol. Biol.">
        <title>Genome sequencing provides insights into the evolution of gene families encoding plant cell wall-degrading enzymes in longhorned beetles.</title>
        <authorList>
            <person name="Shin N.R."/>
            <person name="Okamura Y."/>
            <person name="Kirsch R."/>
            <person name="Pauchet Y."/>
        </authorList>
    </citation>
    <scope>NUCLEOTIDE SEQUENCE [LARGE SCALE GENOMIC DNA]</scope>
    <source>
        <strain evidence="3">EAD_L_NR</strain>
    </source>
</reference>
<protein>
    <submittedName>
        <fullName evidence="3">Uncharacterized protein</fullName>
    </submittedName>
</protein>
<feature type="signal peptide" evidence="2">
    <location>
        <begin position="1"/>
        <end position="18"/>
    </location>
</feature>
<proteinExistence type="predicted"/>
<evidence type="ECO:0000313" key="3">
    <source>
        <dbReference type="EMBL" id="KAJ8921128.1"/>
    </source>
</evidence>
<dbReference type="AlphaFoldDB" id="A0AAV8W380"/>
<dbReference type="EMBL" id="JANEYG010000011">
    <property type="protein sequence ID" value="KAJ8921128.1"/>
    <property type="molecule type" value="Genomic_DNA"/>
</dbReference>
<sequence length="108" mass="12110">MITRVCFLLCLGTIFTECHPTIYKYNENRMLEPDLVPVSSTVIPLPVYQVGYGFNAGHALSQDEKTKKPEGPITLVTVHSKKKPYPVPKSKLSEVSSVKQVPKSEYEN</sequence>
<evidence type="ECO:0000256" key="1">
    <source>
        <dbReference type="SAM" id="MobiDB-lite"/>
    </source>
</evidence>